<feature type="region of interest" description="Disordered" evidence="1">
    <location>
        <begin position="1"/>
        <end position="90"/>
    </location>
</feature>
<accession>A0A918VC36</accession>
<sequence length="90" mass="9339">MPRDTGKPTKRPTVSNDTGTSDGPLGTGARPEGSVWRENGSGTRSGVTGNPVGVPHVHESSPTDRSGHTRPIDPATTAHSFHVTQGKTLT</sequence>
<keyword evidence="3" id="KW-1185">Reference proteome</keyword>
<dbReference type="EMBL" id="BMWH01000011">
    <property type="protein sequence ID" value="GGZ90197.1"/>
    <property type="molecule type" value="Genomic_DNA"/>
</dbReference>
<evidence type="ECO:0000313" key="2">
    <source>
        <dbReference type="EMBL" id="GGZ90197.1"/>
    </source>
</evidence>
<evidence type="ECO:0000256" key="1">
    <source>
        <dbReference type="SAM" id="MobiDB-lite"/>
    </source>
</evidence>
<comment type="caution">
    <text evidence="2">The sequence shown here is derived from an EMBL/GenBank/DDBJ whole genome shotgun (WGS) entry which is preliminary data.</text>
</comment>
<name>A0A918VC36_9ACTN</name>
<gene>
    <name evidence="2" type="ORF">GCM10010389_30610</name>
</gene>
<reference evidence="2" key="2">
    <citation type="submission" date="2020-09" db="EMBL/GenBank/DDBJ databases">
        <authorList>
            <person name="Sun Q."/>
            <person name="Ohkuma M."/>
        </authorList>
    </citation>
    <scope>NUCLEOTIDE SEQUENCE</scope>
    <source>
        <strain evidence="2">JCM 5016</strain>
    </source>
</reference>
<protein>
    <submittedName>
        <fullName evidence="2">Uncharacterized protein</fullName>
    </submittedName>
</protein>
<organism evidence="2 3">
    <name type="scientific">Streptomyces echinoruber</name>
    <dbReference type="NCBI Taxonomy" id="68898"/>
    <lineage>
        <taxon>Bacteria</taxon>
        <taxon>Bacillati</taxon>
        <taxon>Actinomycetota</taxon>
        <taxon>Actinomycetes</taxon>
        <taxon>Kitasatosporales</taxon>
        <taxon>Streptomycetaceae</taxon>
        <taxon>Streptomyces</taxon>
    </lineage>
</organism>
<reference evidence="2" key="1">
    <citation type="journal article" date="2014" name="Int. J. Syst. Evol. Microbiol.">
        <title>Complete genome sequence of Corynebacterium casei LMG S-19264T (=DSM 44701T), isolated from a smear-ripened cheese.</title>
        <authorList>
            <consortium name="US DOE Joint Genome Institute (JGI-PGF)"/>
            <person name="Walter F."/>
            <person name="Albersmeier A."/>
            <person name="Kalinowski J."/>
            <person name="Ruckert C."/>
        </authorList>
    </citation>
    <scope>NUCLEOTIDE SEQUENCE</scope>
    <source>
        <strain evidence="2">JCM 5016</strain>
    </source>
</reference>
<feature type="compositionally biased region" description="Polar residues" evidence="1">
    <location>
        <begin position="12"/>
        <end position="21"/>
    </location>
</feature>
<dbReference type="AlphaFoldDB" id="A0A918VC36"/>
<evidence type="ECO:0000313" key="3">
    <source>
        <dbReference type="Proteomes" id="UP000623010"/>
    </source>
</evidence>
<proteinExistence type="predicted"/>
<dbReference type="Proteomes" id="UP000623010">
    <property type="component" value="Unassembled WGS sequence"/>
</dbReference>
<feature type="compositionally biased region" description="Polar residues" evidence="1">
    <location>
        <begin position="77"/>
        <end position="90"/>
    </location>
</feature>
<feature type="compositionally biased region" description="Basic and acidic residues" evidence="1">
    <location>
        <begin position="56"/>
        <end position="71"/>
    </location>
</feature>